<dbReference type="Gene3D" id="3.30.110.10">
    <property type="entry name" value="Translation initiation factor 3 (IF-3), C-terminal domain"/>
    <property type="match status" value="1"/>
</dbReference>
<dbReference type="Pfam" id="PF05198">
    <property type="entry name" value="IF3_N"/>
    <property type="match status" value="1"/>
</dbReference>
<dbReference type="KEGG" id="amic:Ami3637_04860"/>
<reference evidence="8 9" key="1">
    <citation type="submission" date="2020-01" db="EMBL/GenBank/DDBJ databases">
        <title>Genomic analysis of Aminipila sp. CBA3637.</title>
        <authorList>
            <person name="Kim Y.B."/>
            <person name="Roh S.W."/>
        </authorList>
    </citation>
    <scope>NUCLEOTIDE SEQUENCE [LARGE SCALE GENOMIC DNA]</scope>
    <source>
        <strain evidence="8 9">CBA3637</strain>
    </source>
</reference>
<feature type="domain" description="Translation initiation factor 3 C-terminal" evidence="6">
    <location>
        <begin position="81"/>
        <end position="164"/>
    </location>
</feature>
<evidence type="ECO:0000256" key="5">
    <source>
        <dbReference type="NCBIfam" id="TIGR00168"/>
    </source>
</evidence>
<dbReference type="SUPFAM" id="SSF55200">
    <property type="entry name" value="Translation initiation factor IF3, C-terminal domain"/>
    <property type="match status" value="1"/>
</dbReference>
<keyword evidence="2 4" id="KW-0396">Initiation factor</keyword>
<evidence type="ECO:0000256" key="2">
    <source>
        <dbReference type="ARBA" id="ARBA00022540"/>
    </source>
</evidence>
<dbReference type="InterPro" id="IPR019814">
    <property type="entry name" value="Translation_initiation_fac_3_N"/>
</dbReference>
<comment type="subunit">
    <text evidence="4">Monomer.</text>
</comment>
<dbReference type="FunFam" id="3.30.110.10:FF:000001">
    <property type="entry name" value="Translation initiation factor IF-3"/>
    <property type="match status" value="1"/>
</dbReference>
<comment type="similarity">
    <text evidence="1 4">Belongs to the IF-3 family.</text>
</comment>
<gene>
    <name evidence="4" type="primary">infC</name>
    <name evidence="8" type="ORF">Ami3637_04860</name>
</gene>
<dbReference type="Pfam" id="PF00707">
    <property type="entry name" value="IF3_C"/>
    <property type="match status" value="1"/>
</dbReference>
<dbReference type="InterPro" id="IPR036788">
    <property type="entry name" value="T_IF-3_C_sf"/>
</dbReference>
<dbReference type="GO" id="GO:0032790">
    <property type="term" value="P:ribosome disassembly"/>
    <property type="evidence" value="ECO:0007669"/>
    <property type="project" value="TreeGrafter"/>
</dbReference>
<accession>A0A6P1MAV1</accession>
<comment type="function">
    <text evidence="4">IF-3 binds to the 30S ribosomal subunit and shifts the equilibrium between 70S ribosomes and their 50S and 30S subunits in favor of the free subunits, thus enhancing the availability of 30S subunits on which protein synthesis initiation begins.</text>
</comment>
<dbReference type="Proteomes" id="UP000463883">
    <property type="component" value="Chromosome"/>
</dbReference>
<sequence length="169" mass="18951">MRINNEINDKEIRLIDEDGTMLGIVPVPAALELAFEKDLDLVEISPNAVPPVCKIVDYNKTMYEKAKKEKEAKKAQKVVIIKEVRLSAKIDEHDLEVKSKSAYKFLSEGSKVKASIRFKGRQQKYTTDGLDVLLKFADLIKEVGTVEKAAALDGRTMTMIISPKKQDTV</sequence>
<dbReference type="GO" id="GO:0003743">
    <property type="term" value="F:translation initiation factor activity"/>
    <property type="evidence" value="ECO:0007669"/>
    <property type="project" value="UniProtKB-UniRule"/>
</dbReference>
<dbReference type="GO" id="GO:0005829">
    <property type="term" value="C:cytosol"/>
    <property type="evidence" value="ECO:0007669"/>
    <property type="project" value="TreeGrafter"/>
</dbReference>
<evidence type="ECO:0000313" key="8">
    <source>
        <dbReference type="EMBL" id="QHI71809.1"/>
    </source>
</evidence>
<keyword evidence="4" id="KW-0963">Cytoplasm</keyword>
<dbReference type="FunFam" id="3.10.20.80:FF:000001">
    <property type="entry name" value="Translation initiation factor IF-3"/>
    <property type="match status" value="1"/>
</dbReference>
<keyword evidence="3 4" id="KW-0648">Protein biosynthesis</keyword>
<comment type="subcellular location">
    <subcellularLocation>
        <location evidence="4">Cytoplasm</location>
    </subcellularLocation>
</comment>
<protein>
    <recommendedName>
        <fullName evidence="4 5">Translation initiation factor IF-3</fullName>
    </recommendedName>
</protein>
<dbReference type="NCBIfam" id="TIGR00168">
    <property type="entry name" value="infC"/>
    <property type="match status" value="1"/>
</dbReference>
<dbReference type="InterPro" id="IPR001288">
    <property type="entry name" value="Translation_initiation_fac_3"/>
</dbReference>
<dbReference type="InterPro" id="IPR019815">
    <property type="entry name" value="Translation_initiation_fac_3_C"/>
</dbReference>
<dbReference type="GO" id="GO:0043022">
    <property type="term" value="F:ribosome binding"/>
    <property type="evidence" value="ECO:0007669"/>
    <property type="project" value="UniProtKB-ARBA"/>
</dbReference>
<feature type="domain" description="Translation initiation factor 3 N-terminal" evidence="7">
    <location>
        <begin position="3"/>
        <end position="72"/>
    </location>
</feature>
<dbReference type="InterPro" id="IPR036787">
    <property type="entry name" value="T_IF-3_N_sf"/>
</dbReference>
<keyword evidence="9" id="KW-1185">Reference proteome</keyword>
<evidence type="ECO:0000259" key="6">
    <source>
        <dbReference type="Pfam" id="PF00707"/>
    </source>
</evidence>
<dbReference type="AlphaFoldDB" id="A0A6P1MAV1"/>
<evidence type="ECO:0000313" key="9">
    <source>
        <dbReference type="Proteomes" id="UP000463883"/>
    </source>
</evidence>
<dbReference type="GO" id="GO:0016020">
    <property type="term" value="C:membrane"/>
    <property type="evidence" value="ECO:0007669"/>
    <property type="project" value="TreeGrafter"/>
</dbReference>
<dbReference type="HAMAP" id="MF_00080">
    <property type="entry name" value="IF_3"/>
    <property type="match status" value="1"/>
</dbReference>
<dbReference type="PANTHER" id="PTHR10938">
    <property type="entry name" value="TRANSLATION INITIATION FACTOR IF-3"/>
    <property type="match status" value="1"/>
</dbReference>
<dbReference type="RefSeq" id="WP_162361583.1">
    <property type="nucleotide sequence ID" value="NZ_CP047591.1"/>
</dbReference>
<dbReference type="PANTHER" id="PTHR10938:SF0">
    <property type="entry name" value="TRANSLATION INITIATION FACTOR IF-3, MITOCHONDRIAL"/>
    <property type="match status" value="1"/>
</dbReference>
<evidence type="ECO:0000256" key="4">
    <source>
        <dbReference type="HAMAP-Rule" id="MF_00080"/>
    </source>
</evidence>
<evidence type="ECO:0000259" key="7">
    <source>
        <dbReference type="Pfam" id="PF05198"/>
    </source>
</evidence>
<proteinExistence type="inferred from homology"/>
<evidence type="ECO:0000256" key="1">
    <source>
        <dbReference type="ARBA" id="ARBA00005439"/>
    </source>
</evidence>
<dbReference type="EMBL" id="CP047591">
    <property type="protein sequence ID" value="QHI71809.1"/>
    <property type="molecule type" value="Genomic_DNA"/>
</dbReference>
<organism evidence="8 9">
    <name type="scientific">Aminipila terrae</name>
    <dbReference type="NCBI Taxonomy" id="2697030"/>
    <lineage>
        <taxon>Bacteria</taxon>
        <taxon>Bacillati</taxon>
        <taxon>Bacillota</taxon>
        <taxon>Clostridia</taxon>
        <taxon>Peptostreptococcales</taxon>
        <taxon>Anaerovoracaceae</taxon>
        <taxon>Aminipila</taxon>
    </lineage>
</organism>
<dbReference type="Gene3D" id="3.10.20.80">
    <property type="entry name" value="Translation initiation factor 3 (IF-3), N-terminal domain"/>
    <property type="match status" value="1"/>
</dbReference>
<dbReference type="SUPFAM" id="SSF54364">
    <property type="entry name" value="Translation initiation factor IF3, N-terminal domain"/>
    <property type="match status" value="1"/>
</dbReference>
<name>A0A6P1MAV1_9FIRM</name>
<evidence type="ECO:0000256" key="3">
    <source>
        <dbReference type="ARBA" id="ARBA00022917"/>
    </source>
</evidence>